<sequence>MTTHRWVGWALVLGGLALSTGASAADIAFSARDMAAWETRSFEGQTRYAVVSDNGAEVLEASAQGQASAKYLEREIDLDETPYLHWCWKVDARYTGLDERTQAGDDYPARLYVARKTGLLPWQVQSVNYVWSSNQAVGARWPNAFTDRAMLLALQGEQSPVGEWRAEVRDVSADYQALFGENVSEIDGVALMSDGDNAGGDATAWYYGVGFSDSPTPPNCPR</sequence>
<keyword evidence="3" id="KW-1185">Reference proteome</keyword>
<evidence type="ECO:0000313" key="3">
    <source>
        <dbReference type="Proteomes" id="UP001321908"/>
    </source>
</evidence>
<reference evidence="2 3" key="1">
    <citation type="submission" date="2023-11" db="EMBL/GenBank/DDBJ databases">
        <title>MicrobeMod: A computational toolkit for identifying prokaryotic methylation and restriction-modification with nanopore sequencing.</title>
        <authorList>
            <person name="Crits-Christoph A."/>
            <person name="Kang S.C."/>
            <person name="Lee H."/>
            <person name="Ostrov N."/>
        </authorList>
    </citation>
    <scope>NUCLEOTIDE SEQUENCE [LARGE SCALE GENOMIC DNA]</scope>
    <source>
        <strain evidence="2 3">ATCC 43984</strain>
    </source>
</reference>
<evidence type="ECO:0000313" key="2">
    <source>
        <dbReference type="EMBL" id="WQH09889.1"/>
    </source>
</evidence>
<name>A0ABZ0YEB0_9GAMM</name>
<dbReference type="InterPro" id="IPR021409">
    <property type="entry name" value="DUF3047"/>
</dbReference>
<dbReference type="EMBL" id="CP140151">
    <property type="protein sequence ID" value="WQH09889.1"/>
    <property type="molecule type" value="Genomic_DNA"/>
</dbReference>
<dbReference type="RefSeq" id="WP_246920029.1">
    <property type="nucleotide sequence ID" value="NZ_CP140151.1"/>
</dbReference>
<feature type="chain" id="PRO_5046016810" evidence="1">
    <location>
        <begin position="25"/>
        <end position="222"/>
    </location>
</feature>
<dbReference type="Pfam" id="PF11249">
    <property type="entry name" value="DUF3047"/>
    <property type="match status" value="1"/>
</dbReference>
<organism evidence="2 3">
    <name type="scientific">Chromohalobacter canadensis</name>
    <dbReference type="NCBI Taxonomy" id="141389"/>
    <lineage>
        <taxon>Bacteria</taxon>
        <taxon>Pseudomonadati</taxon>
        <taxon>Pseudomonadota</taxon>
        <taxon>Gammaproteobacteria</taxon>
        <taxon>Oceanospirillales</taxon>
        <taxon>Halomonadaceae</taxon>
        <taxon>Chromohalobacter</taxon>
    </lineage>
</organism>
<feature type="signal peptide" evidence="1">
    <location>
        <begin position="1"/>
        <end position="24"/>
    </location>
</feature>
<accession>A0ABZ0YEB0</accession>
<protein>
    <submittedName>
        <fullName evidence="2">DUF3047 domain-containing protein</fullName>
    </submittedName>
</protein>
<keyword evidence="1" id="KW-0732">Signal</keyword>
<evidence type="ECO:0000256" key="1">
    <source>
        <dbReference type="SAM" id="SignalP"/>
    </source>
</evidence>
<proteinExistence type="predicted"/>
<dbReference type="Proteomes" id="UP001321908">
    <property type="component" value="Chromosome"/>
</dbReference>
<gene>
    <name evidence="2" type="ORF">SR908_04295</name>
</gene>